<reference evidence="4" key="1">
    <citation type="submission" date="2020-05" db="EMBL/GenBank/DDBJ databases">
        <authorList>
            <person name="Zeng H."/>
            <person name="Chan Y.K."/>
            <person name="Watt R.M."/>
        </authorList>
    </citation>
    <scope>NUCLEOTIDE SEQUENCE</scope>
    <source>
        <strain evidence="4">ATCC 700773</strain>
    </source>
</reference>
<evidence type="ECO:0000313" key="5">
    <source>
        <dbReference type="Proteomes" id="UP000671995"/>
    </source>
</evidence>
<dbReference type="Proteomes" id="UP000671995">
    <property type="component" value="Chromosome"/>
</dbReference>
<gene>
    <name evidence="4" type="ORF">HRI96_11315</name>
</gene>
<keyword evidence="2" id="KW-0732">Signal</keyword>
<dbReference type="PANTHER" id="PTHR30373">
    <property type="entry name" value="UPF0603 PROTEIN YGCG"/>
    <property type="match status" value="1"/>
</dbReference>
<dbReference type="EMBL" id="CP054257">
    <property type="protein sequence ID" value="QTQ12733.1"/>
    <property type="molecule type" value="Genomic_DNA"/>
</dbReference>
<keyword evidence="1" id="KW-1133">Transmembrane helix</keyword>
<sequence length="274" mass="29113">MNYRQKLNMIILTLFIFTSVHAKENSIPKMEGAVTDTANILTATAKEKMSSYLNNVNEKTGIQVALLTVKSLNGEEIESFSMRVAENWKLGQKGKDNGVLMLLALNEHKVRIEVGYGLEGVLTDAYCGLIIRQVMIPYFRQDAYAKGLEQGLSAVVLKAAGQDIQENEDSLNPLITGTEEKDGLPLPVFAFLVIYFLIFIMGIASKFKPRSNPQGTFGSSASRTGYGGLGRSVFLGGLGGFDGSTGFGGSRHSSGGGFSGGGGSFGGGGASGSW</sequence>
<dbReference type="AlphaFoldDB" id="A0A975IDF5"/>
<feature type="signal peptide" evidence="2">
    <location>
        <begin position="1"/>
        <end position="22"/>
    </location>
</feature>
<feature type="domain" description="TPM" evidence="3">
    <location>
        <begin position="34"/>
        <end position="155"/>
    </location>
</feature>
<keyword evidence="1" id="KW-0472">Membrane</keyword>
<feature type="transmembrane region" description="Helical" evidence="1">
    <location>
        <begin position="184"/>
        <end position="204"/>
    </location>
</feature>
<name>A0A975IDF5_9SPIR</name>
<feature type="chain" id="PRO_5037538424" evidence="2">
    <location>
        <begin position="23"/>
        <end position="274"/>
    </location>
</feature>
<dbReference type="PANTHER" id="PTHR30373:SF2">
    <property type="entry name" value="UPF0603 PROTEIN YGCG"/>
    <property type="match status" value="1"/>
</dbReference>
<dbReference type="InterPro" id="IPR007621">
    <property type="entry name" value="TPM_dom"/>
</dbReference>
<evidence type="ECO:0000256" key="2">
    <source>
        <dbReference type="SAM" id="SignalP"/>
    </source>
</evidence>
<proteinExistence type="predicted"/>
<evidence type="ECO:0000313" key="4">
    <source>
        <dbReference type="EMBL" id="QTQ12733.1"/>
    </source>
</evidence>
<protein>
    <submittedName>
        <fullName evidence="4">TPM domain-containing protein</fullName>
    </submittedName>
</protein>
<dbReference type="RefSeq" id="WP_210117444.1">
    <property type="nucleotide sequence ID" value="NZ_CP054257.1"/>
</dbReference>
<dbReference type="Pfam" id="PF04536">
    <property type="entry name" value="TPM_phosphatase"/>
    <property type="match status" value="1"/>
</dbReference>
<reference evidence="4" key="2">
    <citation type="journal article" date="2021" name="Microbiol. Resour. Announc.">
        <title>Complete Genome Sequences of Three Human Oral Treponema parvum Isolates.</title>
        <authorList>
            <person name="Zeng H."/>
            <person name="Watt R.M."/>
        </authorList>
    </citation>
    <scope>NUCLEOTIDE SEQUENCE</scope>
    <source>
        <strain evidence="4">ATCC 700773</strain>
    </source>
</reference>
<dbReference type="Gene3D" id="3.10.310.50">
    <property type="match status" value="1"/>
</dbReference>
<organism evidence="4 5">
    <name type="scientific">Treponema parvum</name>
    <dbReference type="NCBI Taxonomy" id="138851"/>
    <lineage>
        <taxon>Bacteria</taxon>
        <taxon>Pseudomonadati</taxon>
        <taxon>Spirochaetota</taxon>
        <taxon>Spirochaetia</taxon>
        <taxon>Spirochaetales</taxon>
        <taxon>Treponemataceae</taxon>
        <taxon>Treponema</taxon>
    </lineage>
</organism>
<evidence type="ECO:0000256" key="1">
    <source>
        <dbReference type="SAM" id="Phobius"/>
    </source>
</evidence>
<keyword evidence="1" id="KW-0812">Transmembrane</keyword>
<evidence type="ECO:0000259" key="3">
    <source>
        <dbReference type="Pfam" id="PF04536"/>
    </source>
</evidence>
<accession>A0A975IDF5</accession>